<evidence type="ECO:0000256" key="10">
    <source>
        <dbReference type="SAM" id="Phobius"/>
    </source>
</evidence>
<keyword evidence="12" id="KW-1185">Reference proteome</keyword>
<evidence type="ECO:0000313" key="12">
    <source>
        <dbReference type="Proteomes" id="UP000199233"/>
    </source>
</evidence>
<dbReference type="RefSeq" id="WP_245732621.1">
    <property type="nucleotide sequence ID" value="NZ_FOFS01000017.1"/>
</dbReference>
<dbReference type="GO" id="GO:0015297">
    <property type="term" value="F:antiporter activity"/>
    <property type="evidence" value="ECO:0007669"/>
    <property type="project" value="UniProtKB-KW"/>
</dbReference>
<sequence>MLNLPSLPLLRTELRAYWRLAWPIVIAQLSFIGMGTVDTMLAGHLGEQALAAVAVGSNIFFLSFVFFMGLFMAVSPMVAQAIGRGAAAEAIGARLRAVLLLAIVAGLLWAAFIYGTRAPILDLLGLDAQTYTYADGYLRAIAWAAVPFCLSFTLRNAADAHGLTRVALIVAAITLLFNGVLAYVLMYGRFGLPALGPAGTGYATSISGYLMVLLYLWLYRHHAPLRALHLLQARALPMLSVARELLRVGGATAAILTAEASLFQIGALIVARFGAQAMAAHQVAINFASLAFMVPMSIGMAATVRVGHAAGAGDQAGVALRGRVGILLGAGFALCSASLMLGAPQWIVAAYTDQQAVAQLAVRFLMFAAVFQIFDCIQATANGALRGIKDTRLPMLITVAAYWVLAMPLALWLSFRTPLGPLGVWSGFIAGLAVAAVGLSYRFLSHTGPASGKY</sequence>
<dbReference type="InterPro" id="IPR050222">
    <property type="entry name" value="MATE_MdtK"/>
</dbReference>
<keyword evidence="5 10" id="KW-0812">Transmembrane</keyword>
<dbReference type="Proteomes" id="UP000199233">
    <property type="component" value="Unassembled WGS sequence"/>
</dbReference>
<keyword evidence="2" id="KW-0813">Transport</keyword>
<keyword evidence="6 10" id="KW-1133">Transmembrane helix</keyword>
<gene>
    <name evidence="11" type="ORF">SAMN04488038_11755</name>
</gene>
<dbReference type="Pfam" id="PF01554">
    <property type="entry name" value="MatE"/>
    <property type="match status" value="2"/>
</dbReference>
<protein>
    <recommendedName>
        <fullName evidence="9">Multidrug-efflux transporter</fullName>
    </recommendedName>
</protein>
<feature type="transmembrane region" description="Helical" evidence="10">
    <location>
        <begin position="324"/>
        <end position="348"/>
    </location>
</feature>
<dbReference type="EMBL" id="FOFS01000017">
    <property type="protein sequence ID" value="SER14979.1"/>
    <property type="molecule type" value="Genomic_DNA"/>
</dbReference>
<feature type="transmembrane region" description="Helical" evidence="10">
    <location>
        <begin position="360"/>
        <end position="381"/>
    </location>
</feature>
<dbReference type="GO" id="GO:0006811">
    <property type="term" value="P:monoatomic ion transport"/>
    <property type="evidence" value="ECO:0007669"/>
    <property type="project" value="UniProtKB-KW"/>
</dbReference>
<feature type="transmembrane region" description="Helical" evidence="10">
    <location>
        <begin position="20"/>
        <end position="37"/>
    </location>
</feature>
<dbReference type="PIRSF" id="PIRSF006603">
    <property type="entry name" value="DinF"/>
    <property type="match status" value="1"/>
</dbReference>
<dbReference type="NCBIfam" id="TIGR00797">
    <property type="entry name" value="matE"/>
    <property type="match status" value="1"/>
</dbReference>
<evidence type="ECO:0000256" key="4">
    <source>
        <dbReference type="ARBA" id="ARBA00022475"/>
    </source>
</evidence>
<evidence type="ECO:0000256" key="3">
    <source>
        <dbReference type="ARBA" id="ARBA00022449"/>
    </source>
</evidence>
<feature type="transmembrane region" description="Helical" evidence="10">
    <location>
        <begin position="283"/>
        <end position="304"/>
    </location>
</feature>
<dbReference type="STRING" id="489703.SAMN04488038_11755"/>
<feature type="transmembrane region" description="Helical" evidence="10">
    <location>
        <begin position="199"/>
        <end position="218"/>
    </location>
</feature>
<proteinExistence type="predicted"/>
<feature type="transmembrane region" description="Helical" evidence="10">
    <location>
        <begin position="425"/>
        <end position="444"/>
    </location>
</feature>
<dbReference type="PANTHER" id="PTHR43298:SF2">
    <property type="entry name" value="FMN_FAD EXPORTER YEEO-RELATED"/>
    <property type="match status" value="1"/>
</dbReference>
<accession>A0A1H9LUP5</accession>
<keyword evidence="8 10" id="KW-0472">Membrane</keyword>
<organism evidence="11 12">
    <name type="scientific">Solimonas aquatica</name>
    <dbReference type="NCBI Taxonomy" id="489703"/>
    <lineage>
        <taxon>Bacteria</taxon>
        <taxon>Pseudomonadati</taxon>
        <taxon>Pseudomonadota</taxon>
        <taxon>Gammaproteobacteria</taxon>
        <taxon>Nevskiales</taxon>
        <taxon>Nevskiaceae</taxon>
        <taxon>Solimonas</taxon>
    </lineage>
</organism>
<feature type="transmembrane region" description="Helical" evidence="10">
    <location>
        <begin position="393"/>
        <end position="413"/>
    </location>
</feature>
<evidence type="ECO:0000256" key="7">
    <source>
        <dbReference type="ARBA" id="ARBA00023065"/>
    </source>
</evidence>
<evidence type="ECO:0000256" key="6">
    <source>
        <dbReference type="ARBA" id="ARBA00022989"/>
    </source>
</evidence>
<comment type="subcellular location">
    <subcellularLocation>
        <location evidence="1">Cell inner membrane</location>
        <topology evidence="1">Multi-pass membrane protein</topology>
    </subcellularLocation>
</comment>
<dbReference type="AlphaFoldDB" id="A0A1H9LUP5"/>
<dbReference type="PANTHER" id="PTHR43298">
    <property type="entry name" value="MULTIDRUG RESISTANCE PROTEIN NORM-RELATED"/>
    <property type="match status" value="1"/>
</dbReference>
<feature type="transmembrane region" description="Helical" evidence="10">
    <location>
        <begin position="248"/>
        <end position="271"/>
    </location>
</feature>
<feature type="transmembrane region" description="Helical" evidence="10">
    <location>
        <begin position="49"/>
        <end position="74"/>
    </location>
</feature>
<dbReference type="CDD" id="cd13131">
    <property type="entry name" value="MATE_NorM_like"/>
    <property type="match status" value="1"/>
</dbReference>
<dbReference type="InterPro" id="IPR048279">
    <property type="entry name" value="MdtK-like"/>
</dbReference>
<keyword evidence="7" id="KW-0406">Ion transport</keyword>
<name>A0A1H9LUP5_9GAMM</name>
<evidence type="ECO:0000256" key="5">
    <source>
        <dbReference type="ARBA" id="ARBA00022692"/>
    </source>
</evidence>
<evidence type="ECO:0000256" key="1">
    <source>
        <dbReference type="ARBA" id="ARBA00004429"/>
    </source>
</evidence>
<feature type="transmembrane region" description="Helical" evidence="10">
    <location>
        <begin position="95"/>
        <end position="116"/>
    </location>
</feature>
<feature type="transmembrane region" description="Helical" evidence="10">
    <location>
        <begin position="166"/>
        <end position="187"/>
    </location>
</feature>
<dbReference type="GO" id="GO:0005886">
    <property type="term" value="C:plasma membrane"/>
    <property type="evidence" value="ECO:0007669"/>
    <property type="project" value="UniProtKB-SubCell"/>
</dbReference>
<feature type="transmembrane region" description="Helical" evidence="10">
    <location>
        <begin position="136"/>
        <end position="154"/>
    </location>
</feature>
<evidence type="ECO:0000313" key="11">
    <source>
        <dbReference type="EMBL" id="SER14979.1"/>
    </source>
</evidence>
<keyword evidence="4" id="KW-1003">Cell membrane</keyword>
<evidence type="ECO:0000256" key="2">
    <source>
        <dbReference type="ARBA" id="ARBA00022448"/>
    </source>
</evidence>
<evidence type="ECO:0000256" key="9">
    <source>
        <dbReference type="ARBA" id="ARBA00031636"/>
    </source>
</evidence>
<reference evidence="12" key="1">
    <citation type="submission" date="2016-10" db="EMBL/GenBank/DDBJ databases">
        <authorList>
            <person name="Varghese N."/>
            <person name="Submissions S."/>
        </authorList>
    </citation>
    <scope>NUCLEOTIDE SEQUENCE [LARGE SCALE GENOMIC DNA]</scope>
    <source>
        <strain evidence="12">DSM 25927</strain>
    </source>
</reference>
<dbReference type="GO" id="GO:0042910">
    <property type="term" value="F:xenobiotic transmembrane transporter activity"/>
    <property type="evidence" value="ECO:0007669"/>
    <property type="project" value="InterPro"/>
</dbReference>
<dbReference type="InterPro" id="IPR002528">
    <property type="entry name" value="MATE_fam"/>
</dbReference>
<evidence type="ECO:0000256" key="8">
    <source>
        <dbReference type="ARBA" id="ARBA00023136"/>
    </source>
</evidence>
<keyword evidence="3" id="KW-0050">Antiport</keyword>